<dbReference type="EMBL" id="QKKF02027185">
    <property type="protein sequence ID" value="RZF35975.1"/>
    <property type="molecule type" value="Genomic_DNA"/>
</dbReference>
<dbReference type="PANTHER" id="PTHR36695:SF12">
    <property type="entry name" value="AGAP008648-PA"/>
    <property type="match status" value="1"/>
</dbReference>
<dbReference type="InterPro" id="IPR022041">
    <property type="entry name" value="Methyltransf_FA"/>
</dbReference>
<dbReference type="STRING" id="195883.A0A482WQV2"/>
<name>A0A482WQV2_LAOST</name>
<evidence type="ECO:0000259" key="2">
    <source>
        <dbReference type="Pfam" id="PF12248"/>
    </source>
</evidence>
<sequence length="274" mass="30849">MDSRLFVWLLVILHSFVNLSSADPHDILQKALLNNSHELCLEKVSVAITTKPEYQFHEVSGESLQFKVRAANDAHIALTTGPAESKRMYEIIIGGWNNTESVIRKNGQMQKRVETKNILTDQKIMAFWIRWNGSVIAVSKQDEAEPFMRWEDPELPDNFITHYGISTGWHEKYVTGEYQFHKSGSGSMNHVSGESLQFKVKAADDAHIALTTEPAEIELMYEVVGAVEWGLGGGVGNANYQRPPEMAENARSPKTVAVYFQPYSNGLKYVSWGQ</sequence>
<feature type="domain" description="Farnesoic acid O-methyl transferase" evidence="2">
    <location>
        <begin position="53"/>
        <end position="172"/>
    </location>
</feature>
<reference evidence="3 4" key="1">
    <citation type="journal article" date="2017" name="Gigascience">
        <title>Genome sequence of the small brown planthopper, Laodelphax striatellus.</title>
        <authorList>
            <person name="Zhu J."/>
            <person name="Jiang F."/>
            <person name="Wang X."/>
            <person name="Yang P."/>
            <person name="Bao Y."/>
            <person name="Zhao W."/>
            <person name="Wang W."/>
            <person name="Lu H."/>
            <person name="Wang Q."/>
            <person name="Cui N."/>
            <person name="Li J."/>
            <person name="Chen X."/>
            <person name="Luo L."/>
            <person name="Yu J."/>
            <person name="Kang L."/>
            <person name="Cui F."/>
        </authorList>
    </citation>
    <scope>NUCLEOTIDE SEQUENCE [LARGE SCALE GENOMIC DNA]</scope>
    <source>
        <strain evidence="3">Lst14</strain>
    </source>
</reference>
<dbReference type="AlphaFoldDB" id="A0A482WQV2"/>
<dbReference type="InParanoid" id="A0A482WQV2"/>
<feature type="chain" id="PRO_5019861296" description="Farnesoic acid O-methyl transferase domain-containing protein" evidence="1">
    <location>
        <begin position="23"/>
        <end position="274"/>
    </location>
</feature>
<evidence type="ECO:0000313" key="4">
    <source>
        <dbReference type="Proteomes" id="UP000291343"/>
    </source>
</evidence>
<dbReference type="OrthoDB" id="2142040at2759"/>
<protein>
    <recommendedName>
        <fullName evidence="2">Farnesoic acid O-methyl transferase domain-containing protein</fullName>
    </recommendedName>
</protein>
<evidence type="ECO:0000313" key="3">
    <source>
        <dbReference type="EMBL" id="RZF35975.1"/>
    </source>
</evidence>
<dbReference type="PANTHER" id="PTHR36695">
    <property type="entry name" value="AGAP008648-PA"/>
    <property type="match status" value="1"/>
</dbReference>
<organism evidence="3 4">
    <name type="scientific">Laodelphax striatellus</name>
    <name type="common">Small brown planthopper</name>
    <name type="synonym">Delphax striatella</name>
    <dbReference type="NCBI Taxonomy" id="195883"/>
    <lineage>
        <taxon>Eukaryota</taxon>
        <taxon>Metazoa</taxon>
        <taxon>Ecdysozoa</taxon>
        <taxon>Arthropoda</taxon>
        <taxon>Hexapoda</taxon>
        <taxon>Insecta</taxon>
        <taxon>Pterygota</taxon>
        <taxon>Neoptera</taxon>
        <taxon>Paraneoptera</taxon>
        <taxon>Hemiptera</taxon>
        <taxon>Auchenorrhyncha</taxon>
        <taxon>Fulgoroidea</taxon>
        <taxon>Delphacidae</taxon>
        <taxon>Criomorphinae</taxon>
        <taxon>Laodelphax</taxon>
    </lineage>
</organism>
<keyword evidence="4" id="KW-1185">Reference proteome</keyword>
<keyword evidence="1" id="KW-0732">Signal</keyword>
<gene>
    <name evidence="3" type="ORF">LSTR_LSTR005388</name>
</gene>
<feature type="signal peptide" evidence="1">
    <location>
        <begin position="1"/>
        <end position="22"/>
    </location>
</feature>
<dbReference type="Pfam" id="PF12248">
    <property type="entry name" value="Methyltransf_FA"/>
    <property type="match status" value="1"/>
</dbReference>
<comment type="caution">
    <text evidence="3">The sequence shown here is derived from an EMBL/GenBank/DDBJ whole genome shotgun (WGS) entry which is preliminary data.</text>
</comment>
<proteinExistence type="predicted"/>
<accession>A0A482WQV2</accession>
<evidence type="ECO:0000256" key="1">
    <source>
        <dbReference type="SAM" id="SignalP"/>
    </source>
</evidence>
<dbReference type="Proteomes" id="UP000291343">
    <property type="component" value="Unassembled WGS sequence"/>
</dbReference>